<evidence type="ECO:0000259" key="2">
    <source>
        <dbReference type="Pfam" id="PF02470"/>
    </source>
</evidence>
<feature type="transmembrane region" description="Helical" evidence="1">
    <location>
        <begin position="12"/>
        <end position="39"/>
    </location>
</feature>
<reference evidence="4 5" key="1">
    <citation type="submission" date="2018-09" db="EMBL/GenBank/DDBJ databases">
        <title>Genome sequencing of Nocardioides immobilis CCTCC AB 2017083 for comparison to Nocardioides silvaticus.</title>
        <authorList>
            <person name="Li C."/>
            <person name="Wang G."/>
        </authorList>
    </citation>
    <scope>NUCLEOTIDE SEQUENCE [LARGE SCALE GENOMIC DNA]</scope>
    <source>
        <strain evidence="4 5">CCTCC AB 2017083</strain>
    </source>
</reference>
<dbReference type="Pfam" id="PF02470">
    <property type="entry name" value="MlaD"/>
    <property type="match status" value="1"/>
</dbReference>
<keyword evidence="1" id="KW-0812">Transmembrane</keyword>
<evidence type="ECO:0000256" key="1">
    <source>
        <dbReference type="SAM" id="Phobius"/>
    </source>
</evidence>
<organism evidence="4 5">
    <name type="scientific">Nocardioides immobilis</name>
    <dbReference type="NCBI Taxonomy" id="2049295"/>
    <lineage>
        <taxon>Bacteria</taxon>
        <taxon>Bacillati</taxon>
        <taxon>Actinomycetota</taxon>
        <taxon>Actinomycetes</taxon>
        <taxon>Propionibacteriales</taxon>
        <taxon>Nocardioidaceae</taxon>
        <taxon>Nocardioides</taxon>
    </lineage>
</organism>
<sequence length="345" mass="36904">MQIKMFRERNKLPLGLIVITWLVASILLVLNVSTVLGLFGRHHETVLPEAAGLKAGDPVRVSGLKVGRVDSVELADEGVTVEFTLTEAGVELGDETTASVSVDTVLGDKALELVSFGDGTLAEGAVIPVERTSVPYDVTEALSDLETETSRIDVKLVAKALGQVSTTLEGATPEIRQALRGVSRISATINGRDEALRQLLGRADQFSAILAERSDDMTEVISQGNLLFAELVERREDISALLSNLSSMSQQLSGFVADNRRTLGPAVDALNTVIETLQQNKDNLSKTLSGMAVYATGLGEVVSSGEFFTAYLQNLLPGNMLQPSIDVFDVLPRVSTPDRTPGGQR</sequence>
<feature type="domain" description="Mammalian cell entry C-terminal" evidence="3">
    <location>
        <begin position="120"/>
        <end position="295"/>
    </location>
</feature>
<gene>
    <name evidence="4" type="ORF">D0Z08_18050</name>
</gene>
<dbReference type="PANTHER" id="PTHR33371">
    <property type="entry name" value="INTERMEMBRANE PHOSPHOLIPID TRANSPORT SYSTEM BINDING PROTEIN MLAD-RELATED"/>
    <property type="match status" value="1"/>
</dbReference>
<dbReference type="PANTHER" id="PTHR33371:SF18">
    <property type="entry name" value="MCE-FAMILY PROTEIN MCE3C"/>
    <property type="match status" value="1"/>
</dbReference>
<dbReference type="InterPro" id="IPR024516">
    <property type="entry name" value="Mce_C"/>
</dbReference>
<dbReference type="PRINTS" id="PR01782">
    <property type="entry name" value="MCEVIRFACTOR"/>
</dbReference>
<dbReference type="InterPro" id="IPR003399">
    <property type="entry name" value="Mce/MlaD"/>
</dbReference>
<comment type="caution">
    <text evidence="4">The sequence shown here is derived from an EMBL/GenBank/DDBJ whole genome shotgun (WGS) entry which is preliminary data.</text>
</comment>
<protein>
    <submittedName>
        <fullName evidence="4">MCE family protein</fullName>
    </submittedName>
</protein>
<keyword evidence="1" id="KW-1133">Transmembrane helix</keyword>
<dbReference type="GO" id="GO:0005576">
    <property type="term" value="C:extracellular region"/>
    <property type="evidence" value="ECO:0007669"/>
    <property type="project" value="TreeGrafter"/>
</dbReference>
<name>A0A417XZ84_9ACTN</name>
<dbReference type="Proteomes" id="UP000283644">
    <property type="component" value="Unassembled WGS sequence"/>
</dbReference>
<dbReference type="Pfam" id="PF11887">
    <property type="entry name" value="Mce4_CUP1"/>
    <property type="match status" value="1"/>
</dbReference>
<dbReference type="EMBL" id="QXGH01000022">
    <property type="protein sequence ID" value="RHW25679.1"/>
    <property type="molecule type" value="Genomic_DNA"/>
</dbReference>
<keyword evidence="1" id="KW-0472">Membrane</keyword>
<dbReference type="OrthoDB" id="5241191at2"/>
<keyword evidence="5" id="KW-1185">Reference proteome</keyword>
<dbReference type="RefSeq" id="WP_118926646.1">
    <property type="nucleotide sequence ID" value="NZ_QXGH01000022.1"/>
</dbReference>
<evidence type="ECO:0000313" key="4">
    <source>
        <dbReference type="EMBL" id="RHW25679.1"/>
    </source>
</evidence>
<evidence type="ECO:0000313" key="5">
    <source>
        <dbReference type="Proteomes" id="UP000283644"/>
    </source>
</evidence>
<accession>A0A417XZ84</accession>
<dbReference type="InterPro" id="IPR052336">
    <property type="entry name" value="MlaD_Phospholipid_Transporter"/>
</dbReference>
<dbReference type="InterPro" id="IPR005693">
    <property type="entry name" value="Mce"/>
</dbReference>
<dbReference type="NCBIfam" id="TIGR00996">
    <property type="entry name" value="Mtu_fam_mce"/>
    <property type="match status" value="1"/>
</dbReference>
<evidence type="ECO:0000259" key="3">
    <source>
        <dbReference type="Pfam" id="PF11887"/>
    </source>
</evidence>
<feature type="domain" description="Mce/MlaD" evidence="2">
    <location>
        <begin position="46"/>
        <end position="114"/>
    </location>
</feature>
<dbReference type="AlphaFoldDB" id="A0A417XZ84"/>
<proteinExistence type="predicted"/>